<evidence type="ECO:0000313" key="2">
    <source>
        <dbReference type="Proteomes" id="UP000035642"/>
    </source>
</evidence>
<reference evidence="3" key="2">
    <citation type="submission" date="2017-02" db="UniProtKB">
        <authorList>
            <consortium name="WormBaseParasite"/>
        </authorList>
    </citation>
    <scope>IDENTIFICATION</scope>
</reference>
<feature type="region of interest" description="Disordered" evidence="1">
    <location>
        <begin position="1"/>
        <end position="24"/>
    </location>
</feature>
<sequence>MEVVSVRGESRPPKSRVIEVEGDESSDLRHTTRLASKLADDFKQGTAVDLSDSVAKEDAAGDLFGRPENIADRKFSQPKANVTSTALALHATERQ</sequence>
<feature type="compositionally biased region" description="Basic and acidic residues" evidence="1">
    <location>
        <begin position="8"/>
        <end position="19"/>
    </location>
</feature>
<organism evidence="2 3">
    <name type="scientific">Angiostrongylus cantonensis</name>
    <name type="common">Rat lungworm</name>
    <dbReference type="NCBI Taxonomy" id="6313"/>
    <lineage>
        <taxon>Eukaryota</taxon>
        <taxon>Metazoa</taxon>
        <taxon>Ecdysozoa</taxon>
        <taxon>Nematoda</taxon>
        <taxon>Chromadorea</taxon>
        <taxon>Rhabditida</taxon>
        <taxon>Rhabditina</taxon>
        <taxon>Rhabditomorpha</taxon>
        <taxon>Strongyloidea</taxon>
        <taxon>Metastrongylidae</taxon>
        <taxon>Angiostrongylus</taxon>
    </lineage>
</organism>
<evidence type="ECO:0000256" key="1">
    <source>
        <dbReference type="SAM" id="MobiDB-lite"/>
    </source>
</evidence>
<keyword evidence="2" id="KW-1185">Reference proteome</keyword>
<dbReference type="Proteomes" id="UP000035642">
    <property type="component" value="Unassembled WGS sequence"/>
</dbReference>
<name>A0A0K0DI12_ANGCA</name>
<evidence type="ECO:0000313" key="3">
    <source>
        <dbReference type="WBParaSite" id="ACAC_0001088801-mRNA-1"/>
    </source>
</evidence>
<protein>
    <submittedName>
        <fullName evidence="3">Uncharacterized protein</fullName>
    </submittedName>
</protein>
<proteinExistence type="predicted"/>
<dbReference type="WBParaSite" id="ACAC_0001088801-mRNA-1">
    <property type="protein sequence ID" value="ACAC_0001088801-mRNA-1"/>
    <property type="gene ID" value="ACAC_0001088801"/>
</dbReference>
<reference evidence="2" key="1">
    <citation type="submission" date="2012-09" db="EMBL/GenBank/DDBJ databases">
        <authorList>
            <person name="Martin A.A."/>
        </authorList>
    </citation>
    <scope>NUCLEOTIDE SEQUENCE</scope>
</reference>
<accession>A0A0K0DI12</accession>
<dbReference type="AlphaFoldDB" id="A0A0K0DI12"/>